<protein>
    <recommendedName>
        <fullName evidence="4">DUF2809 domain-containing protein</fullName>
    </recommendedName>
</protein>
<dbReference type="EMBL" id="LT670844">
    <property type="protein sequence ID" value="SHL29835.1"/>
    <property type="molecule type" value="Genomic_DNA"/>
</dbReference>
<keyword evidence="1" id="KW-0812">Transmembrane</keyword>
<feature type="transmembrane region" description="Helical" evidence="1">
    <location>
        <begin position="90"/>
        <end position="108"/>
    </location>
</feature>
<accession>A0A1M6ZHM3</accession>
<evidence type="ECO:0000313" key="3">
    <source>
        <dbReference type="Proteomes" id="UP000189935"/>
    </source>
</evidence>
<dbReference type="AlphaFoldDB" id="A0A1M6ZHM3"/>
<gene>
    <name evidence="2" type="ORF">SAMN05444159_5552</name>
</gene>
<dbReference type="Pfam" id="PF10990">
    <property type="entry name" value="DUF2809"/>
    <property type="match status" value="1"/>
</dbReference>
<keyword evidence="1" id="KW-0472">Membrane</keyword>
<dbReference type="OrthoDB" id="5360192at2"/>
<dbReference type="InterPro" id="IPR021257">
    <property type="entry name" value="DUF2809"/>
</dbReference>
<feature type="transmembrane region" description="Helical" evidence="1">
    <location>
        <begin position="60"/>
        <end position="78"/>
    </location>
</feature>
<keyword evidence="1" id="KW-1133">Transmembrane helix</keyword>
<organism evidence="2 3">
    <name type="scientific">Bradyrhizobium lablabi</name>
    <dbReference type="NCBI Taxonomy" id="722472"/>
    <lineage>
        <taxon>Bacteria</taxon>
        <taxon>Pseudomonadati</taxon>
        <taxon>Pseudomonadota</taxon>
        <taxon>Alphaproteobacteria</taxon>
        <taxon>Hyphomicrobiales</taxon>
        <taxon>Nitrobacteraceae</taxon>
        <taxon>Bradyrhizobium</taxon>
    </lineage>
</organism>
<sequence length="163" mass="17457">MLDGSPRTSVARTMDTISNRLPPDRTSRAILPVRACLCLSIIICGLALRGLGLRLGLPALFVKYGGSVLWGTMVFFLVAIAGPNLSRQRIALISAVIAICVELFRLVHSPWLDAFRLTLAGALLLGRIFSPWDMLAYGVGIVLGMLLDRVGTSSAQKAPHSAS</sequence>
<name>A0A1M6ZHM3_9BRAD</name>
<feature type="transmembrane region" description="Helical" evidence="1">
    <location>
        <begin position="29"/>
        <end position="48"/>
    </location>
</feature>
<dbReference type="Proteomes" id="UP000189935">
    <property type="component" value="Chromosome I"/>
</dbReference>
<proteinExistence type="predicted"/>
<feature type="transmembrane region" description="Helical" evidence="1">
    <location>
        <begin position="128"/>
        <end position="147"/>
    </location>
</feature>
<evidence type="ECO:0000256" key="1">
    <source>
        <dbReference type="SAM" id="Phobius"/>
    </source>
</evidence>
<evidence type="ECO:0008006" key="4">
    <source>
        <dbReference type="Google" id="ProtNLM"/>
    </source>
</evidence>
<reference evidence="2 3" key="1">
    <citation type="submission" date="2016-11" db="EMBL/GenBank/DDBJ databases">
        <authorList>
            <person name="Jaros S."/>
            <person name="Januszkiewicz K."/>
            <person name="Wedrychowicz H."/>
        </authorList>
    </citation>
    <scope>NUCLEOTIDE SEQUENCE [LARGE SCALE GENOMIC DNA]</scope>
    <source>
        <strain evidence="2 3">GAS499</strain>
    </source>
</reference>
<evidence type="ECO:0000313" key="2">
    <source>
        <dbReference type="EMBL" id="SHL29835.1"/>
    </source>
</evidence>